<feature type="compositionally biased region" description="Pro residues" evidence="1">
    <location>
        <begin position="317"/>
        <end position="340"/>
    </location>
</feature>
<protein>
    <submittedName>
        <fullName evidence="2">Uncharacterized protein</fullName>
    </submittedName>
</protein>
<organism evidence="2 3">
    <name type="scientific">Actinophytocola glycyrrhizae</name>
    <dbReference type="NCBI Taxonomy" id="2044873"/>
    <lineage>
        <taxon>Bacteria</taxon>
        <taxon>Bacillati</taxon>
        <taxon>Actinomycetota</taxon>
        <taxon>Actinomycetes</taxon>
        <taxon>Pseudonocardiales</taxon>
        <taxon>Pseudonocardiaceae</taxon>
    </lineage>
</organism>
<accession>A0ABV9SB88</accession>
<name>A0ABV9SB88_9PSEU</name>
<feature type="compositionally biased region" description="Low complexity" evidence="1">
    <location>
        <begin position="304"/>
        <end position="316"/>
    </location>
</feature>
<dbReference type="SUPFAM" id="SSF160424">
    <property type="entry name" value="BH3703-like"/>
    <property type="match status" value="1"/>
</dbReference>
<evidence type="ECO:0000313" key="3">
    <source>
        <dbReference type="Proteomes" id="UP001595859"/>
    </source>
</evidence>
<evidence type="ECO:0000256" key="1">
    <source>
        <dbReference type="SAM" id="MobiDB-lite"/>
    </source>
</evidence>
<feature type="region of interest" description="Disordered" evidence="1">
    <location>
        <begin position="143"/>
        <end position="445"/>
    </location>
</feature>
<feature type="compositionally biased region" description="Pro residues" evidence="1">
    <location>
        <begin position="359"/>
        <end position="376"/>
    </location>
</feature>
<dbReference type="InterPro" id="IPR036170">
    <property type="entry name" value="YezG-like_sf"/>
</dbReference>
<feature type="compositionally biased region" description="Pro residues" evidence="1">
    <location>
        <begin position="436"/>
        <end position="445"/>
    </location>
</feature>
<reference evidence="3" key="1">
    <citation type="journal article" date="2019" name="Int. J. Syst. Evol. Microbiol.">
        <title>The Global Catalogue of Microorganisms (GCM) 10K type strain sequencing project: providing services to taxonomists for standard genome sequencing and annotation.</title>
        <authorList>
            <consortium name="The Broad Institute Genomics Platform"/>
            <consortium name="The Broad Institute Genome Sequencing Center for Infectious Disease"/>
            <person name="Wu L."/>
            <person name="Ma J."/>
        </authorList>
    </citation>
    <scope>NUCLEOTIDE SEQUENCE [LARGE SCALE GENOMIC DNA]</scope>
    <source>
        <strain evidence="3">ZS-22-S1</strain>
    </source>
</reference>
<sequence>MTEPQPVMAQAEQDQLTRQVGRSLLTVAGEGWQRVRAEYRSAGRHIEVDVSVTGPDGVEHPVRPPQEVVEGLGRLRQGMYRPGRGTWLSGLYLLEPPSSFSAEFEPDIEPRWRRVPPPIGFADELKFFPRADEHIPDWLRQRAGLPPLPTAEDQPPAGGPSGSQGAPQQSGEPTPPRGNPATDAAPQQGSHHSGQPGFPAATPQFGGQPGNPRHAEPTPPGQFANHGGERTPPPGFPAATPQPGAHGEPAPPPGNPASGAAATQPGSHRGGQPGFSPATPRFDGRPGNEVPAPQHGDHHGGHPGFPASAPQFGGQPASPPGFPAAPPPFRTHGDPTPPRGNPADEAAAPQPGNLRAGEPTPPPGVNPGPTPPPGFPAPFGAHAGPGIPSAPQPGGQQPAQEPDQPGGQFVSGSESWFGGQVAEAESRPRGFGVPATPFPPDEPHR</sequence>
<feature type="compositionally biased region" description="Low complexity" evidence="1">
    <location>
        <begin position="237"/>
        <end position="248"/>
    </location>
</feature>
<evidence type="ECO:0000313" key="2">
    <source>
        <dbReference type="EMBL" id="MFC4858567.1"/>
    </source>
</evidence>
<dbReference type="RefSeq" id="WP_378061092.1">
    <property type="nucleotide sequence ID" value="NZ_JBHSIS010000022.1"/>
</dbReference>
<keyword evidence="3" id="KW-1185">Reference proteome</keyword>
<proteinExistence type="predicted"/>
<dbReference type="EMBL" id="JBHSIS010000022">
    <property type="protein sequence ID" value="MFC4858567.1"/>
    <property type="molecule type" value="Genomic_DNA"/>
</dbReference>
<feature type="compositionally biased region" description="Low complexity" evidence="1">
    <location>
        <begin position="377"/>
        <end position="408"/>
    </location>
</feature>
<gene>
    <name evidence="2" type="ORF">ACFPCV_34150</name>
</gene>
<comment type="caution">
    <text evidence="2">The sequence shown here is derived from an EMBL/GenBank/DDBJ whole genome shotgun (WGS) entry which is preliminary data.</text>
</comment>
<dbReference type="Proteomes" id="UP001595859">
    <property type="component" value="Unassembled WGS sequence"/>
</dbReference>